<comment type="caution">
    <text evidence="3">The sequence shown here is derived from an EMBL/GenBank/DDBJ whole genome shotgun (WGS) entry which is preliminary data.</text>
</comment>
<protein>
    <submittedName>
        <fullName evidence="3">Cytochrome P460 family protein</fullName>
    </submittedName>
</protein>
<dbReference type="InterPro" id="IPR032033">
    <property type="entry name" value="Cytochrome_P460"/>
</dbReference>
<name>A0ABV2A9T3_9GAMM</name>
<proteinExistence type="predicted"/>
<keyword evidence="4" id="KW-1185">Reference proteome</keyword>
<evidence type="ECO:0000313" key="4">
    <source>
        <dbReference type="Proteomes" id="UP001465331"/>
    </source>
</evidence>
<reference evidence="3 4" key="1">
    <citation type="submission" date="2024-06" db="EMBL/GenBank/DDBJ databases">
        <authorList>
            <person name="Li Z."/>
            <person name="Jiang Y."/>
        </authorList>
    </citation>
    <scope>NUCLEOTIDE SEQUENCE [LARGE SCALE GENOMIC DNA]</scope>
    <source>
        <strain evidence="3 4">HSW-8</strain>
    </source>
</reference>
<gene>
    <name evidence="3" type="ORF">ABSH63_08360</name>
</gene>
<feature type="signal peptide" evidence="1">
    <location>
        <begin position="1"/>
        <end position="20"/>
    </location>
</feature>
<dbReference type="InterPro" id="IPR038142">
    <property type="entry name" value="Cytochrome_P460_sp"/>
</dbReference>
<evidence type="ECO:0000259" key="2">
    <source>
        <dbReference type="Pfam" id="PF16694"/>
    </source>
</evidence>
<dbReference type="Pfam" id="PF16694">
    <property type="entry name" value="Cytochrome_P460"/>
    <property type="match status" value="1"/>
</dbReference>
<dbReference type="EMBL" id="JBEPIJ010000008">
    <property type="protein sequence ID" value="MES0874013.1"/>
    <property type="molecule type" value="Genomic_DNA"/>
</dbReference>
<dbReference type="Gene3D" id="3.50.70.20">
    <property type="entry name" value="Cytochrome P460"/>
    <property type="match status" value="1"/>
</dbReference>
<sequence length="159" mass="17054">MPITRSSALAFLGLTAPAMAADNAVPYPDGYRNWRHVKSLVIQPGHALYDAFGGIHHLYANDKALQGYKTGKFPNGSVIVFDLLDASAADHAITEGARKVIGVMHKDAKTFAATEGWGFEGFGGGDRDKRVVGENAATACFACHAAQKDHDYVFSVTRD</sequence>
<accession>A0ABV2A9T3</accession>
<keyword evidence="1" id="KW-0732">Signal</keyword>
<feature type="chain" id="PRO_5047300962" evidence="1">
    <location>
        <begin position="21"/>
        <end position="159"/>
    </location>
</feature>
<feature type="domain" description="Cytochrome P460" evidence="2">
    <location>
        <begin position="28"/>
        <end position="155"/>
    </location>
</feature>
<dbReference type="CDD" id="cd20752">
    <property type="entry name" value="cyt_c'_beta"/>
    <property type="match status" value="1"/>
</dbReference>
<evidence type="ECO:0000313" key="3">
    <source>
        <dbReference type="EMBL" id="MES0874013.1"/>
    </source>
</evidence>
<dbReference type="Proteomes" id="UP001465331">
    <property type="component" value="Unassembled WGS sequence"/>
</dbReference>
<evidence type="ECO:0000256" key="1">
    <source>
        <dbReference type="SAM" id="SignalP"/>
    </source>
</evidence>
<organism evidence="3 4">
    <name type="scientific">Sinimarinibacterium thermocellulolyticum</name>
    <dbReference type="NCBI Taxonomy" id="3170016"/>
    <lineage>
        <taxon>Bacteria</taxon>
        <taxon>Pseudomonadati</taxon>
        <taxon>Pseudomonadota</taxon>
        <taxon>Gammaproteobacteria</taxon>
        <taxon>Nevskiales</taxon>
        <taxon>Nevskiaceae</taxon>
        <taxon>Sinimarinibacterium</taxon>
    </lineage>
</organism>